<dbReference type="AlphaFoldDB" id="A0A0G4G9P1"/>
<dbReference type="EMBL" id="CDMZ01001010">
    <property type="protein sequence ID" value="CEM25620.1"/>
    <property type="molecule type" value="Genomic_DNA"/>
</dbReference>
<reference evidence="1" key="1">
    <citation type="submission" date="2014-11" db="EMBL/GenBank/DDBJ databases">
        <authorList>
            <person name="Otto D Thomas"/>
            <person name="Naeem Raeece"/>
        </authorList>
    </citation>
    <scope>NUCLEOTIDE SEQUENCE</scope>
</reference>
<evidence type="ECO:0000313" key="1">
    <source>
        <dbReference type="EMBL" id="CEM25620.1"/>
    </source>
</evidence>
<proteinExistence type="predicted"/>
<name>A0A0G4G9P1_9ALVE</name>
<accession>A0A0G4G9P1</accession>
<protein>
    <submittedName>
        <fullName evidence="1">Uncharacterized protein</fullName>
    </submittedName>
</protein>
<dbReference type="VEuPathDB" id="CryptoDB:Cvel_20890"/>
<sequence>MGVAVSPSIGGRSCVVLCFSGPLWVGVLSGGGRGLCALGCGFGLPSSRRRGIPAVCLAVFGGFGVGGWRWAFGCAVLAGGIFGSLLDRSGLGVGKSSEWKLLGCRCMWVARLARALLPLGGWRVGNRRGR</sequence>
<organism evidence="1">
    <name type="scientific">Chromera velia CCMP2878</name>
    <dbReference type="NCBI Taxonomy" id="1169474"/>
    <lineage>
        <taxon>Eukaryota</taxon>
        <taxon>Sar</taxon>
        <taxon>Alveolata</taxon>
        <taxon>Colpodellida</taxon>
        <taxon>Chromeraceae</taxon>
        <taxon>Chromera</taxon>
    </lineage>
</organism>
<gene>
    <name evidence="1" type="ORF">Cvel_20890</name>
</gene>